<keyword evidence="4" id="KW-1185">Reference proteome</keyword>
<keyword evidence="2" id="KW-0812">Transmembrane</keyword>
<proteinExistence type="predicted"/>
<dbReference type="EMBL" id="CADCXU010005400">
    <property type="protein sequence ID" value="CAA9997109.1"/>
    <property type="molecule type" value="Genomic_DNA"/>
</dbReference>
<sequence>MTLSFSRHSIDVSYGRAARTRTHDSTTGSNGTDWTEPEAGASNSDTSARRGPPAARVPAFRPSPFLKVFRRPRRPPPDGSIAVDPSTGIRNVRMSASEQWTIFIQRSRAMRTQKENGSPRCLGSREFQVRGTPLQDIRTKEQPLTFSTNRMQLFIIVTLPNCYIILTLQAVLN</sequence>
<feature type="transmembrane region" description="Helical" evidence="2">
    <location>
        <begin position="153"/>
        <end position="172"/>
    </location>
</feature>
<protein>
    <submittedName>
        <fullName evidence="3">Uncharacterized protein</fullName>
    </submittedName>
</protein>
<name>A0A6H5G4G9_9HEMI</name>
<reference evidence="3 4" key="1">
    <citation type="submission" date="2020-02" db="EMBL/GenBank/DDBJ databases">
        <authorList>
            <person name="Ferguson B K."/>
        </authorList>
    </citation>
    <scope>NUCLEOTIDE SEQUENCE [LARGE SCALE GENOMIC DNA]</scope>
</reference>
<feature type="compositionally biased region" description="Low complexity" evidence="1">
    <location>
        <begin position="49"/>
        <end position="62"/>
    </location>
</feature>
<feature type="non-terminal residue" evidence="3">
    <location>
        <position position="173"/>
    </location>
</feature>
<organism evidence="3 4">
    <name type="scientific">Nesidiocoris tenuis</name>
    <dbReference type="NCBI Taxonomy" id="355587"/>
    <lineage>
        <taxon>Eukaryota</taxon>
        <taxon>Metazoa</taxon>
        <taxon>Ecdysozoa</taxon>
        <taxon>Arthropoda</taxon>
        <taxon>Hexapoda</taxon>
        <taxon>Insecta</taxon>
        <taxon>Pterygota</taxon>
        <taxon>Neoptera</taxon>
        <taxon>Paraneoptera</taxon>
        <taxon>Hemiptera</taxon>
        <taxon>Heteroptera</taxon>
        <taxon>Panheteroptera</taxon>
        <taxon>Cimicomorpha</taxon>
        <taxon>Miridae</taxon>
        <taxon>Dicyphina</taxon>
        <taxon>Nesidiocoris</taxon>
    </lineage>
</organism>
<accession>A0A6H5G4G9</accession>
<evidence type="ECO:0000313" key="3">
    <source>
        <dbReference type="EMBL" id="CAA9997109.1"/>
    </source>
</evidence>
<keyword evidence="2" id="KW-0472">Membrane</keyword>
<dbReference type="AlphaFoldDB" id="A0A6H5G4G9"/>
<dbReference type="Proteomes" id="UP000479000">
    <property type="component" value="Unassembled WGS sequence"/>
</dbReference>
<gene>
    <name evidence="3" type="ORF">NTEN_LOCUS3452</name>
</gene>
<feature type="region of interest" description="Disordered" evidence="1">
    <location>
        <begin position="14"/>
        <end position="84"/>
    </location>
</feature>
<keyword evidence="2" id="KW-1133">Transmembrane helix</keyword>
<evidence type="ECO:0000256" key="1">
    <source>
        <dbReference type="SAM" id="MobiDB-lite"/>
    </source>
</evidence>
<evidence type="ECO:0000313" key="4">
    <source>
        <dbReference type="Proteomes" id="UP000479000"/>
    </source>
</evidence>
<evidence type="ECO:0000256" key="2">
    <source>
        <dbReference type="SAM" id="Phobius"/>
    </source>
</evidence>